<feature type="transmembrane region" description="Helical" evidence="7">
    <location>
        <begin position="80"/>
        <end position="97"/>
    </location>
</feature>
<evidence type="ECO:0000256" key="1">
    <source>
        <dbReference type="ARBA" id="ARBA00004651"/>
    </source>
</evidence>
<dbReference type="Pfam" id="PF01569">
    <property type="entry name" value="PAP2"/>
    <property type="match status" value="1"/>
</dbReference>
<proteinExistence type="predicted"/>
<keyword evidence="3 7" id="KW-0812">Transmembrane</keyword>
<dbReference type="PANTHER" id="PTHR14969:SF62">
    <property type="entry name" value="DECAPRENYLPHOSPHORYL-5-PHOSPHORIBOSE PHOSPHATASE RV3807C-RELATED"/>
    <property type="match status" value="1"/>
</dbReference>
<dbReference type="GO" id="GO:0016787">
    <property type="term" value="F:hydrolase activity"/>
    <property type="evidence" value="ECO:0007669"/>
    <property type="project" value="UniProtKB-KW"/>
</dbReference>
<feature type="transmembrane region" description="Helical" evidence="7">
    <location>
        <begin position="52"/>
        <end position="73"/>
    </location>
</feature>
<evidence type="ECO:0000256" key="7">
    <source>
        <dbReference type="SAM" id="Phobius"/>
    </source>
</evidence>
<dbReference type="RefSeq" id="WP_121935550.1">
    <property type="nucleotide sequence ID" value="NZ_RDOJ01000022.1"/>
</dbReference>
<dbReference type="PANTHER" id="PTHR14969">
    <property type="entry name" value="SPHINGOSINE-1-PHOSPHATE PHOSPHOHYDROLASE"/>
    <property type="match status" value="1"/>
</dbReference>
<dbReference type="OrthoDB" id="9773582at2"/>
<sequence>MDSKDLIQRIWPFFIIFFCYNFIALAMTQYFGRDDLHLIVNQYHTPFLDTFFKYYTDYGTTGFIILLVAYIVYKSNWITLGYALLTEGIASLLNVFVKKTYFKHVHRPSYYFNQKNIDLYMIEGERLQIPYTFPSGHTLLAVIIAMTLCTMTKNRFLQIIFSLHFPLIAFSRIYLSKHFAIDTIGGAMVGFFAFILVYYILNNCNKDFLYKSIIKRKNAAG</sequence>
<evidence type="ECO:0000313" key="10">
    <source>
        <dbReference type="Proteomes" id="UP000275348"/>
    </source>
</evidence>
<comment type="subcellular location">
    <subcellularLocation>
        <location evidence="1">Cell membrane</location>
        <topology evidence="1">Multi-pass membrane protein</topology>
    </subcellularLocation>
</comment>
<feature type="domain" description="Phosphatidic acid phosphatase type 2/haloperoxidase" evidence="8">
    <location>
        <begin position="80"/>
        <end position="198"/>
    </location>
</feature>
<comment type="caution">
    <text evidence="9">The sequence shown here is derived from an EMBL/GenBank/DDBJ whole genome shotgun (WGS) entry which is preliminary data.</text>
</comment>
<organism evidence="9 10">
    <name type="scientific">Faecalibacter macacae</name>
    <dbReference type="NCBI Taxonomy" id="1859289"/>
    <lineage>
        <taxon>Bacteria</taxon>
        <taxon>Pseudomonadati</taxon>
        <taxon>Bacteroidota</taxon>
        <taxon>Flavobacteriia</taxon>
        <taxon>Flavobacteriales</taxon>
        <taxon>Weeksellaceae</taxon>
        <taxon>Faecalibacter</taxon>
    </lineage>
</organism>
<keyword evidence="6 7" id="KW-0472">Membrane</keyword>
<accession>A0A3L9M1L6</accession>
<dbReference type="Proteomes" id="UP000275348">
    <property type="component" value="Unassembled WGS sequence"/>
</dbReference>
<evidence type="ECO:0000256" key="5">
    <source>
        <dbReference type="ARBA" id="ARBA00022989"/>
    </source>
</evidence>
<reference evidence="9 10" key="1">
    <citation type="submission" date="2018-10" db="EMBL/GenBank/DDBJ databases">
        <authorList>
            <person name="Chen X."/>
        </authorList>
    </citation>
    <scope>NUCLEOTIDE SEQUENCE [LARGE SCALE GENOMIC DNA]</scope>
    <source>
        <strain evidence="9 10">YIM 102668</strain>
    </source>
</reference>
<dbReference type="InterPro" id="IPR000326">
    <property type="entry name" value="PAP2/HPO"/>
</dbReference>
<evidence type="ECO:0000256" key="6">
    <source>
        <dbReference type="ARBA" id="ARBA00023136"/>
    </source>
</evidence>
<feature type="transmembrane region" description="Helical" evidence="7">
    <location>
        <begin position="12"/>
        <end position="32"/>
    </location>
</feature>
<keyword evidence="2" id="KW-1003">Cell membrane</keyword>
<keyword evidence="4" id="KW-0378">Hydrolase</keyword>
<keyword evidence="10" id="KW-1185">Reference proteome</keyword>
<name>A0A3L9M1L6_9FLAO</name>
<feature type="transmembrane region" description="Helical" evidence="7">
    <location>
        <begin position="181"/>
        <end position="201"/>
    </location>
</feature>
<dbReference type="SUPFAM" id="SSF48317">
    <property type="entry name" value="Acid phosphatase/Vanadium-dependent haloperoxidase"/>
    <property type="match status" value="1"/>
</dbReference>
<evidence type="ECO:0000256" key="4">
    <source>
        <dbReference type="ARBA" id="ARBA00022801"/>
    </source>
</evidence>
<evidence type="ECO:0000256" key="2">
    <source>
        <dbReference type="ARBA" id="ARBA00022475"/>
    </source>
</evidence>
<evidence type="ECO:0000256" key="3">
    <source>
        <dbReference type="ARBA" id="ARBA00022692"/>
    </source>
</evidence>
<evidence type="ECO:0000313" key="9">
    <source>
        <dbReference type="EMBL" id="RLZ06752.1"/>
    </source>
</evidence>
<dbReference type="AlphaFoldDB" id="A0A3L9M1L6"/>
<dbReference type="SMART" id="SM00014">
    <property type="entry name" value="acidPPc"/>
    <property type="match status" value="1"/>
</dbReference>
<dbReference type="InterPro" id="IPR036938">
    <property type="entry name" value="PAP2/HPO_sf"/>
</dbReference>
<keyword evidence="5 7" id="KW-1133">Transmembrane helix</keyword>
<gene>
    <name evidence="9" type="ORF">EAH69_12510</name>
</gene>
<protein>
    <submittedName>
        <fullName evidence="9">Phosphatase PAP2 family protein</fullName>
    </submittedName>
</protein>
<dbReference type="EMBL" id="RDOJ01000022">
    <property type="protein sequence ID" value="RLZ06752.1"/>
    <property type="molecule type" value="Genomic_DNA"/>
</dbReference>
<dbReference type="Gene3D" id="1.20.144.10">
    <property type="entry name" value="Phosphatidic acid phosphatase type 2/haloperoxidase"/>
    <property type="match status" value="1"/>
</dbReference>
<dbReference type="GO" id="GO:0005886">
    <property type="term" value="C:plasma membrane"/>
    <property type="evidence" value="ECO:0007669"/>
    <property type="project" value="UniProtKB-SubCell"/>
</dbReference>
<evidence type="ECO:0000259" key="8">
    <source>
        <dbReference type="SMART" id="SM00014"/>
    </source>
</evidence>
<feature type="transmembrane region" description="Helical" evidence="7">
    <location>
        <begin position="156"/>
        <end position="175"/>
    </location>
</feature>